<evidence type="ECO:0000256" key="1">
    <source>
        <dbReference type="SAM" id="MobiDB-lite"/>
    </source>
</evidence>
<feature type="compositionally biased region" description="Basic and acidic residues" evidence="1">
    <location>
        <begin position="1"/>
        <end position="17"/>
    </location>
</feature>
<accession>A0AAV1CJY5</accession>
<protein>
    <submittedName>
        <fullName evidence="2">OLC1v1031371C1</fullName>
    </submittedName>
</protein>
<evidence type="ECO:0000313" key="3">
    <source>
        <dbReference type="Proteomes" id="UP001161247"/>
    </source>
</evidence>
<proteinExistence type="predicted"/>
<dbReference type="AlphaFoldDB" id="A0AAV1CJY5"/>
<reference evidence="2" key="1">
    <citation type="submission" date="2023-03" db="EMBL/GenBank/DDBJ databases">
        <authorList>
            <person name="Julca I."/>
        </authorList>
    </citation>
    <scope>NUCLEOTIDE SEQUENCE</scope>
</reference>
<keyword evidence="3" id="KW-1185">Reference proteome</keyword>
<dbReference type="EMBL" id="OX459119">
    <property type="protein sequence ID" value="CAI9095418.1"/>
    <property type="molecule type" value="Genomic_DNA"/>
</dbReference>
<name>A0AAV1CJY5_OLDCO</name>
<feature type="region of interest" description="Disordered" evidence="1">
    <location>
        <begin position="1"/>
        <end position="32"/>
    </location>
</feature>
<evidence type="ECO:0000313" key="2">
    <source>
        <dbReference type="EMBL" id="CAI9095418.1"/>
    </source>
</evidence>
<sequence>MSPERTNEQRNIKDHRPSVWQRIGRPAPQNNVPLRAEKALSANDEDATSHIGPLYICAVMDGVPLKRVLVDNGAAINILPSKALSKLEIIAVDTSPFAAQANAVEAYYYDREVGPYQLIGMNKYGRLKQTTIHRDMNLPEWKLLRQEVNRPYNYNVLRPLPGTLAIEEVSNEDN</sequence>
<organism evidence="2 3">
    <name type="scientific">Oldenlandia corymbosa var. corymbosa</name>
    <dbReference type="NCBI Taxonomy" id="529605"/>
    <lineage>
        <taxon>Eukaryota</taxon>
        <taxon>Viridiplantae</taxon>
        <taxon>Streptophyta</taxon>
        <taxon>Embryophyta</taxon>
        <taxon>Tracheophyta</taxon>
        <taxon>Spermatophyta</taxon>
        <taxon>Magnoliopsida</taxon>
        <taxon>eudicotyledons</taxon>
        <taxon>Gunneridae</taxon>
        <taxon>Pentapetalae</taxon>
        <taxon>asterids</taxon>
        <taxon>lamiids</taxon>
        <taxon>Gentianales</taxon>
        <taxon>Rubiaceae</taxon>
        <taxon>Rubioideae</taxon>
        <taxon>Spermacoceae</taxon>
        <taxon>Hedyotis-Oldenlandia complex</taxon>
        <taxon>Oldenlandia</taxon>
    </lineage>
</organism>
<gene>
    <name evidence="2" type="ORF">OLC1_LOCUS6399</name>
</gene>
<dbReference type="Proteomes" id="UP001161247">
    <property type="component" value="Chromosome 2"/>
</dbReference>